<keyword evidence="3" id="KW-0723">Serine/threonine-protein kinase</keyword>
<comment type="caution">
    <text evidence="14">The sequence shown here is derived from an EMBL/GenBank/DDBJ whole genome shotgun (WGS) entry which is preliminary data.</text>
</comment>
<dbReference type="SMART" id="SM00220">
    <property type="entry name" value="S_TKc"/>
    <property type="match status" value="1"/>
</dbReference>
<dbReference type="SUPFAM" id="SSF56112">
    <property type="entry name" value="Protein kinase-like (PK-like)"/>
    <property type="match status" value="1"/>
</dbReference>
<comment type="catalytic activity">
    <reaction evidence="1">
        <text>2 ATP + phosphorylase b = 2 ADP + phosphorylase a.</text>
        <dbReference type="EC" id="2.7.11.19"/>
    </reaction>
</comment>
<name>A0ABN8MK44_9CNID</name>
<dbReference type="PROSITE" id="PS50011">
    <property type="entry name" value="PROTEIN_KINASE_DOM"/>
    <property type="match status" value="1"/>
</dbReference>
<feature type="domain" description="Protein kinase" evidence="13">
    <location>
        <begin position="104"/>
        <end position="367"/>
    </location>
</feature>
<dbReference type="InterPro" id="IPR002291">
    <property type="entry name" value="Phosph_kin_gamma"/>
</dbReference>
<protein>
    <recommendedName>
        <fullName evidence="2">phosphorylase kinase</fullName>
        <ecNumber evidence="2">2.7.11.19</ecNumber>
    </recommendedName>
</protein>
<dbReference type="InterPro" id="IPR011009">
    <property type="entry name" value="Kinase-like_dom_sf"/>
</dbReference>
<evidence type="ECO:0000256" key="1">
    <source>
        <dbReference type="ARBA" id="ARBA00001674"/>
    </source>
</evidence>
<accession>A0ABN8MK44</accession>
<evidence type="ECO:0000256" key="2">
    <source>
        <dbReference type="ARBA" id="ARBA00012432"/>
    </source>
</evidence>
<evidence type="ECO:0000256" key="9">
    <source>
        <dbReference type="ARBA" id="ARBA00022860"/>
    </source>
</evidence>
<dbReference type="InterPro" id="IPR017441">
    <property type="entry name" value="Protein_kinase_ATP_BS"/>
</dbReference>
<evidence type="ECO:0000256" key="8">
    <source>
        <dbReference type="ARBA" id="ARBA00022840"/>
    </source>
</evidence>
<keyword evidence="10" id="KW-0119">Carbohydrate metabolism</keyword>
<sequence>MYRRPVFYSSDLRNDLFNLNAASMRHLLRSCRVWAWLSCRRMERWRESCKTSLISDGNSFVKMPPGFFRGHIKFEFRRIIEELWPVKVDENSENGDFADKYHLGEEADKLGEGISSVVRRCFHKETGKPYAVKIIDKLSDTGGVDIEATTREEVLILLSLQGHENIIGLVDVFESEVFFFLVFELAEKGELFDHLTDQVTLSEKKTRRIMHEVLGAVKFMHDNEIVHRDLKPENILLDENFKVKISDFGFAVKLREGETLRELCGTPGYLSPEILQCSMFADAPGYGKEVDMWACGVIMYTLLVGCPPFWHRRQVVMLRSIMEGRYHFHSPEWDDISASAKDLISQLLVVHPKRRLTAEKALEHNWFKEAQQARNEGFSARWKFKGTVIAIIAVHELSKLAKNKLQPVTFDLILREPYGVKPLRKMIDGCAFRIYGHWVKRNKDENQNRAALFENKPHKEKYNGNGHTYRKTGILESYNASFRMTSLGQIQYKSVRQKPVHN</sequence>
<evidence type="ECO:0000313" key="15">
    <source>
        <dbReference type="Proteomes" id="UP001159427"/>
    </source>
</evidence>
<evidence type="ECO:0000256" key="12">
    <source>
        <dbReference type="PROSITE-ProRule" id="PRU10141"/>
    </source>
</evidence>
<dbReference type="PRINTS" id="PR01049">
    <property type="entry name" value="PHOSPHBKNASE"/>
</dbReference>
<comment type="subunit">
    <text evidence="11">Hexadecamer of 4 heterotetramers, each composed of alpha, beta, gamma, and delta subunits. Alpha (PHKA1 or PHKA2) and beta (PHKB) are regulatory subunits, gamma (PHKG1 or PHKG2) is the catalytic subunit, and delta is calmodulin.</text>
</comment>
<keyword evidence="4" id="KW-0321">Glycogen metabolism</keyword>
<dbReference type="PROSITE" id="PS00108">
    <property type="entry name" value="PROTEIN_KINASE_ST"/>
    <property type="match status" value="1"/>
</dbReference>
<keyword evidence="5" id="KW-0808">Transferase</keyword>
<dbReference type="Pfam" id="PF00069">
    <property type="entry name" value="Pkinase"/>
    <property type="match status" value="1"/>
</dbReference>
<evidence type="ECO:0000256" key="4">
    <source>
        <dbReference type="ARBA" id="ARBA00022600"/>
    </source>
</evidence>
<evidence type="ECO:0000259" key="13">
    <source>
        <dbReference type="PROSITE" id="PS50011"/>
    </source>
</evidence>
<keyword evidence="8 12" id="KW-0067">ATP-binding</keyword>
<dbReference type="Proteomes" id="UP001159427">
    <property type="component" value="Unassembled WGS sequence"/>
</dbReference>
<dbReference type="InterPro" id="IPR000719">
    <property type="entry name" value="Prot_kinase_dom"/>
</dbReference>
<keyword evidence="6 12" id="KW-0547">Nucleotide-binding</keyword>
<reference evidence="14 15" key="1">
    <citation type="submission" date="2022-05" db="EMBL/GenBank/DDBJ databases">
        <authorList>
            <consortium name="Genoscope - CEA"/>
            <person name="William W."/>
        </authorList>
    </citation>
    <scope>NUCLEOTIDE SEQUENCE [LARGE SCALE GENOMIC DNA]</scope>
</reference>
<dbReference type="EMBL" id="CALNXI010000602">
    <property type="protein sequence ID" value="CAH3029947.1"/>
    <property type="molecule type" value="Genomic_DNA"/>
</dbReference>
<dbReference type="InterPro" id="IPR008271">
    <property type="entry name" value="Ser/Thr_kinase_AS"/>
</dbReference>
<dbReference type="PANTHER" id="PTHR24347">
    <property type="entry name" value="SERINE/THREONINE-PROTEIN KINASE"/>
    <property type="match status" value="1"/>
</dbReference>
<evidence type="ECO:0000313" key="14">
    <source>
        <dbReference type="EMBL" id="CAH3029947.1"/>
    </source>
</evidence>
<dbReference type="Gene3D" id="1.10.510.10">
    <property type="entry name" value="Transferase(Phosphotransferase) domain 1"/>
    <property type="match status" value="1"/>
</dbReference>
<evidence type="ECO:0000256" key="10">
    <source>
        <dbReference type="ARBA" id="ARBA00023277"/>
    </source>
</evidence>
<evidence type="ECO:0000256" key="11">
    <source>
        <dbReference type="ARBA" id="ARBA00025890"/>
    </source>
</evidence>
<evidence type="ECO:0000256" key="6">
    <source>
        <dbReference type="ARBA" id="ARBA00022741"/>
    </source>
</evidence>
<gene>
    <name evidence="14" type="ORF">PEVE_00037138</name>
</gene>
<dbReference type="EC" id="2.7.11.19" evidence="2"/>
<organism evidence="14 15">
    <name type="scientific">Porites evermanni</name>
    <dbReference type="NCBI Taxonomy" id="104178"/>
    <lineage>
        <taxon>Eukaryota</taxon>
        <taxon>Metazoa</taxon>
        <taxon>Cnidaria</taxon>
        <taxon>Anthozoa</taxon>
        <taxon>Hexacorallia</taxon>
        <taxon>Scleractinia</taxon>
        <taxon>Fungiina</taxon>
        <taxon>Poritidae</taxon>
        <taxon>Porites</taxon>
    </lineage>
</organism>
<evidence type="ECO:0000256" key="3">
    <source>
        <dbReference type="ARBA" id="ARBA00022527"/>
    </source>
</evidence>
<feature type="binding site" evidence="12">
    <location>
        <position position="133"/>
    </location>
    <ligand>
        <name>ATP</name>
        <dbReference type="ChEBI" id="CHEBI:30616"/>
    </ligand>
</feature>
<keyword evidence="9" id="KW-0112">Calmodulin-binding</keyword>
<evidence type="ECO:0000256" key="7">
    <source>
        <dbReference type="ARBA" id="ARBA00022777"/>
    </source>
</evidence>
<dbReference type="PROSITE" id="PS00107">
    <property type="entry name" value="PROTEIN_KINASE_ATP"/>
    <property type="match status" value="1"/>
</dbReference>
<dbReference type="Gene3D" id="3.30.200.20">
    <property type="entry name" value="Phosphorylase Kinase, domain 1"/>
    <property type="match status" value="1"/>
</dbReference>
<evidence type="ECO:0000256" key="5">
    <source>
        <dbReference type="ARBA" id="ARBA00022679"/>
    </source>
</evidence>
<proteinExistence type="predicted"/>
<keyword evidence="7" id="KW-0418">Kinase</keyword>
<keyword evidence="15" id="KW-1185">Reference proteome</keyword>